<evidence type="ECO:0000313" key="9">
    <source>
        <dbReference type="Proteomes" id="UP000256970"/>
    </source>
</evidence>
<dbReference type="PANTHER" id="PTHR10183">
    <property type="entry name" value="CALPAIN"/>
    <property type="match status" value="1"/>
</dbReference>
<dbReference type="PANTHER" id="PTHR10183:SF379">
    <property type="entry name" value="CALPAIN-5"/>
    <property type="match status" value="1"/>
</dbReference>
<feature type="compositionally biased region" description="Polar residues" evidence="6">
    <location>
        <begin position="870"/>
        <end position="879"/>
    </location>
</feature>
<dbReference type="GO" id="GO:0006508">
    <property type="term" value="P:proteolysis"/>
    <property type="evidence" value="ECO:0007669"/>
    <property type="project" value="InterPro"/>
</dbReference>
<dbReference type="Gene3D" id="2.60.120.380">
    <property type="match status" value="3"/>
</dbReference>
<evidence type="ECO:0000256" key="3">
    <source>
        <dbReference type="ARBA" id="ARBA00022801"/>
    </source>
</evidence>
<comment type="similarity">
    <text evidence="1">Belongs to the peptidase C2 family.</text>
</comment>
<evidence type="ECO:0000256" key="1">
    <source>
        <dbReference type="ARBA" id="ARBA00007623"/>
    </source>
</evidence>
<dbReference type="InterPro" id="IPR001300">
    <property type="entry name" value="Peptidase_C2_calpain_cat"/>
</dbReference>
<sequence>MAETTYTGKHSGTVAKAIARFEQHNKTLAVKSAAGAVRPASAITGLGERAGWQAKQHKKHEDRSQQQLQHQCNSRPCSAGPGAGSRGPRDIFPVDLNLPPRFRKHGHEEPGHYSPLQRFDNLGMLETKFKGAFRRRELPLALTAAGEPVRWQGTTPEGKAMRPANLTQQQYQQLLPLLFEGVREGHEPYRYLASEAALDLLAVAAYPAAQQCSGRGPRPHSHAPPQSQWLLEVLPEVVAAVKAGLNTLQPSLAAHMMLMLQRWLLLTNESVGPALVPHYKHLLPAMTLLMGSEKGISSGRHSPSTAQLSKRLLLPPPYCVPPVGAFSGCGSPLLGSPSCCAVCGAVFNSALQTKVQQEHEQLLQAQHPQEGVCGRQAEPAPSVAPPHGGETPAVHPRAIGTAIKPRRCSVMDVVQETLQGVLQSSGSSSWFLGALAAVSCKRELLLNLIVSDECAQRGLYTVRFFKHGSWRPVVVDNRLPCMEQQRRLAFCSSGQAQELWPSLIEKAYARLHGGYAAIAAGSVGDALVDLTGGVVSKVSLSTEEHMQDAATGGLWTSIEQWLAAGSIIACMAKQPQDAAEGSLMGVLPNTPYSILEARVLPGGSKLLRLHCPWAPNGMWQGPWGLQCSSQEWMGEEGQAALAQDAALAAGLQDLATFWCTYWEFIQVFNRCWVVQLMPESWHQISLSSGWVGASAGGPAAATGSPGAAAAKEPGHAQAYPSSDDSREVQSTVAQAVQDGGVLKSAASPQQQQQQQQQQGLAGASVSMSSSWCCNPQFRLSVAGSGTMMVCLGQQDPQVHHQRHQPKRQRDFHIGLTLLRDKPAAGSSSSSSTAAGALRGTEAGSPPAAALRSPSPTGSRRSRSCSPTSTLKHTAGSNGNRRPATAAGSSGREGRVWAPHGAVLVDTGLSSSREVVLRFRAQAGESYMLVPDTRRAGDTGPFTLRVYGPHAMQLEQLPSPMSLVLGGQWLAHQAGGRSCHASWGSNPQYLISCQRETTALLALLRPDVANSLVPQPFDPQQCIGLTLAVPEVTPGGWGRRCCIPPGSSLRCRIEAPFELRLLSSYPIELVPLPSAQTISHSGAWDAATAGGSNLHASWVNNPAYLLRLPSSVTCRISLTRIGRSSRTAGSQRLNDMLGLYVIRAARPHTAAGGRHKSAAAALKQAQLFESAFLPADSCEAELQLPAGVLLLVPCTFGPGVVGRYCLSVSSVAGTAGAGCSFSLEHVSGGLAAAGEQLMQQAAGS</sequence>
<dbReference type="SUPFAM" id="SSF49758">
    <property type="entry name" value="Calpain large subunit, middle domain (domain III)"/>
    <property type="match status" value="3"/>
</dbReference>
<keyword evidence="3" id="KW-0378">Hydrolase</keyword>
<evidence type="ECO:0000313" key="8">
    <source>
        <dbReference type="EMBL" id="SZX60075.1"/>
    </source>
</evidence>
<proteinExistence type="inferred from homology"/>
<evidence type="ECO:0000256" key="6">
    <source>
        <dbReference type="SAM" id="MobiDB-lite"/>
    </source>
</evidence>
<dbReference type="SUPFAM" id="SSF54001">
    <property type="entry name" value="Cysteine proteinases"/>
    <property type="match status" value="1"/>
</dbReference>
<feature type="compositionally biased region" description="Polar residues" evidence="6">
    <location>
        <begin position="65"/>
        <end position="76"/>
    </location>
</feature>
<evidence type="ECO:0000256" key="2">
    <source>
        <dbReference type="ARBA" id="ARBA00022670"/>
    </source>
</evidence>
<dbReference type="Pfam" id="PF00648">
    <property type="entry name" value="Peptidase_C2"/>
    <property type="match status" value="1"/>
</dbReference>
<dbReference type="Gene3D" id="3.90.70.10">
    <property type="entry name" value="Cysteine proteinases"/>
    <property type="match status" value="1"/>
</dbReference>
<dbReference type="Pfam" id="PF01067">
    <property type="entry name" value="Calpain_III"/>
    <property type="match status" value="1"/>
</dbReference>
<keyword evidence="4" id="KW-0788">Thiol protease</keyword>
<dbReference type="Proteomes" id="UP000256970">
    <property type="component" value="Unassembled WGS sequence"/>
</dbReference>
<gene>
    <name evidence="8" type="ORF">BQ4739_LOCUS656</name>
</gene>
<evidence type="ECO:0000256" key="4">
    <source>
        <dbReference type="ARBA" id="ARBA00022807"/>
    </source>
</evidence>
<organism evidence="8 9">
    <name type="scientific">Tetradesmus obliquus</name>
    <name type="common">Green alga</name>
    <name type="synonym">Acutodesmus obliquus</name>
    <dbReference type="NCBI Taxonomy" id="3088"/>
    <lineage>
        <taxon>Eukaryota</taxon>
        <taxon>Viridiplantae</taxon>
        <taxon>Chlorophyta</taxon>
        <taxon>core chlorophytes</taxon>
        <taxon>Chlorophyceae</taxon>
        <taxon>CS clade</taxon>
        <taxon>Sphaeropleales</taxon>
        <taxon>Scenedesmaceae</taxon>
        <taxon>Tetradesmus</taxon>
    </lineage>
</organism>
<keyword evidence="9" id="KW-1185">Reference proteome</keyword>
<feature type="region of interest" description="Disordered" evidence="6">
    <location>
        <begin position="54"/>
        <end position="90"/>
    </location>
</feature>
<evidence type="ECO:0000259" key="7">
    <source>
        <dbReference type="PROSITE" id="PS50203"/>
    </source>
</evidence>
<dbReference type="PROSITE" id="PS50203">
    <property type="entry name" value="CALPAIN_CAT"/>
    <property type="match status" value="1"/>
</dbReference>
<evidence type="ECO:0000256" key="5">
    <source>
        <dbReference type="PROSITE-ProRule" id="PRU00239"/>
    </source>
</evidence>
<accession>A0A383V3C8</accession>
<comment type="caution">
    <text evidence="5">Lacks conserved residue(s) required for the propagation of feature annotation.</text>
</comment>
<dbReference type="SMART" id="SM00720">
    <property type="entry name" value="calpain_III"/>
    <property type="match status" value="1"/>
</dbReference>
<dbReference type="InterPro" id="IPR038765">
    <property type="entry name" value="Papain-like_cys_pep_sf"/>
</dbReference>
<dbReference type="PRINTS" id="PR00704">
    <property type="entry name" value="CALPAIN"/>
</dbReference>
<dbReference type="Pfam" id="PF10274">
    <property type="entry name" value="ParcG"/>
    <property type="match status" value="1"/>
</dbReference>
<dbReference type="GO" id="GO:0004198">
    <property type="term" value="F:calcium-dependent cysteine-type endopeptidase activity"/>
    <property type="evidence" value="ECO:0007669"/>
    <property type="project" value="InterPro"/>
</dbReference>
<dbReference type="STRING" id="3088.A0A383V3C8"/>
<protein>
    <recommendedName>
        <fullName evidence="7">Calpain catalytic domain-containing protein</fullName>
    </recommendedName>
</protein>
<dbReference type="EMBL" id="FNXT01000045">
    <property type="protein sequence ID" value="SZX60075.1"/>
    <property type="molecule type" value="Genomic_DNA"/>
</dbReference>
<name>A0A383V3C8_TETOB</name>
<dbReference type="InterPro" id="IPR022683">
    <property type="entry name" value="Calpain_III"/>
</dbReference>
<keyword evidence="2" id="KW-0645">Protease</keyword>
<dbReference type="AlphaFoldDB" id="A0A383V3C8"/>
<feature type="compositionally biased region" description="Low complexity" evidence="6">
    <location>
        <begin position="823"/>
        <end position="869"/>
    </location>
</feature>
<feature type="compositionally biased region" description="Low complexity" evidence="6">
    <location>
        <begin position="695"/>
        <end position="710"/>
    </location>
</feature>
<dbReference type="InterPro" id="IPR019399">
    <property type="entry name" value="Parkin_co-regulated_protein"/>
</dbReference>
<feature type="region of interest" description="Disordered" evidence="6">
    <location>
        <begin position="821"/>
        <end position="893"/>
    </location>
</feature>
<feature type="domain" description="Calpain catalytic" evidence="7">
    <location>
        <begin position="421"/>
        <end position="677"/>
    </location>
</feature>
<dbReference type="SMART" id="SM00230">
    <property type="entry name" value="CysPc"/>
    <property type="match status" value="1"/>
</dbReference>
<feature type="region of interest" description="Disordered" evidence="6">
    <location>
        <begin position="695"/>
        <end position="731"/>
    </location>
</feature>
<dbReference type="InterPro" id="IPR036213">
    <property type="entry name" value="Calpain_III_sf"/>
</dbReference>
<dbReference type="InterPro" id="IPR022684">
    <property type="entry name" value="Calpain_cysteine_protease"/>
</dbReference>
<dbReference type="InterPro" id="IPR022682">
    <property type="entry name" value="Calpain_domain_III"/>
</dbReference>
<reference evidence="8 9" key="1">
    <citation type="submission" date="2016-10" db="EMBL/GenBank/DDBJ databases">
        <authorList>
            <person name="Cai Z."/>
        </authorList>
    </citation>
    <scope>NUCLEOTIDE SEQUENCE [LARGE SCALE GENOMIC DNA]</scope>
</reference>